<reference evidence="1 2" key="1">
    <citation type="submission" date="2019-05" db="EMBL/GenBank/DDBJ databases">
        <title>Another draft genome of Portunus trituberculatus and its Hox gene families provides insights of decapod evolution.</title>
        <authorList>
            <person name="Jeong J.-H."/>
            <person name="Song I."/>
            <person name="Kim S."/>
            <person name="Choi T."/>
            <person name="Kim D."/>
            <person name="Ryu S."/>
            <person name="Kim W."/>
        </authorList>
    </citation>
    <scope>NUCLEOTIDE SEQUENCE [LARGE SCALE GENOMIC DNA]</scope>
    <source>
        <tissue evidence="1">Muscle</tissue>
    </source>
</reference>
<accession>A0A5B7GMU2</accession>
<dbReference type="AlphaFoldDB" id="A0A5B7GMU2"/>
<protein>
    <submittedName>
        <fullName evidence="1">Uncharacterized protein</fullName>
    </submittedName>
</protein>
<comment type="caution">
    <text evidence="1">The sequence shown here is derived from an EMBL/GenBank/DDBJ whole genome shotgun (WGS) entry which is preliminary data.</text>
</comment>
<evidence type="ECO:0000313" key="2">
    <source>
        <dbReference type="Proteomes" id="UP000324222"/>
    </source>
</evidence>
<proteinExistence type="predicted"/>
<dbReference type="Proteomes" id="UP000324222">
    <property type="component" value="Unassembled WGS sequence"/>
</dbReference>
<organism evidence="1 2">
    <name type="scientific">Portunus trituberculatus</name>
    <name type="common">Swimming crab</name>
    <name type="synonym">Neptunus trituberculatus</name>
    <dbReference type="NCBI Taxonomy" id="210409"/>
    <lineage>
        <taxon>Eukaryota</taxon>
        <taxon>Metazoa</taxon>
        <taxon>Ecdysozoa</taxon>
        <taxon>Arthropoda</taxon>
        <taxon>Crustacea</taxon>
        <taxon>Multicrustacea</taxon>
        <taxon>Malacostraca</taxon>
        <taxon>Eumalacostraca</taxon>
        <taxon>Eucarida</taxon>
        <taxon>Decapoda</taxon>
        <taxon>Pleocyemata</taxon>
        <taxon>Brachyura</taxon>
        <taxon>Eubrachyura</taxon>
        <taxon>Portunoidea</taxon>
        <taxon>Portunidae</taxon>
        <taxon>Portuninae</taxon>
        <taxon>Portunus</taxon>
    </lineage>
</organism>
<keyword evidence="2" id="KW-1185">Reference proteome</keyword>
<name>A0A5B7GMU2_PORTR</name>
<evidence type="ECO:0000313" key="1">
    <source>
        <dbReference type="EMBL" id="MPC61500.1"/>
    </source>
</evidence>
<gene>
    <name evidence="1" type="ORF">E2C01_055572</name>
</gene>
<dbReference type="EMBL" id="VSRR010018590">
    <property type="protein sequence ID" value="MPC61500.1"/>
    <property type="molecule type" value="Genomic_DNA"/>
</dbReference>
<sequence length="73" mass="8247">MAGVKKCKQDRQLRNRLKETTMNRDLHHFNSASVYMGDEVRLFPDTPVLPPPPQACHTLPLHHSAGRVSEKAS</sequence>